<name>A0ABT4TI34_9ACTN</name>
<dbReference type="Gene3D" id="3.60.15.10">
    <property type="entry name" value="Ribonuclease Z/Hydroxyacylglutathione hydrolase-like"/>
    <property type="match status" value="1"/>
</dbReference>
<evidence type="ECO:0000259" key="2">
    <source>
        <dbReference type="SMART" id="SM00849"/>
    </source>
</evidence>
<reference evidence="3" key="1">
    <citation type="submission" date="2023-01" db="EMBL/GenBank/DDBJ databases">
        <title>Draft genome sequence of Nocardiopsis sp. LSu2-4 isolated from halophytes.</title>
        <authorList>
            <person name="Duangmal K."/>
            <person name="Chantavorakit T."/>
        </authorList>
    </citation>
    <scope>NUCLEOTIDE SEQUENCE</scope>
    <source>
        <strain evidence="3">LSu2-4</strain>
    </source>
</reference>
<dbReference type="Proteomes" id="UP001165685">
    <property type="component" value="Unassembled WGS sequence"/>
</dbReference>
<dbReference type="InterPro" id="IPR001279">
    <property type="entry name" value="Metallo-B-lactamas"/>
</dbReference>
<accession>A0ABT4TI34</accession>
<feature type="region of interest" description="Disordered" evidence="1">
    <location>
        <begin position="331"/>
        <end position="350"/>
    </location>
</feature>
<feature type="domain" description="Metallo-beta-lactamase" evidence="2">
    <location>
        <begin position="32"/>
        <end position="252"/>
    </location>
</feature>
<dbReference type="CDD" id="cd07725">
    <property type="entry name" value="TTHA1429-like_MBL-fold"/>
    <property type="match status" value="1"/>
</dbReference>
<dbReference type="SUPFAM" id="SSF56281">
    <property type="entry name" value="Metallo-hydrolase/oxidoreductase"/>
    <property type="match status" value="1"/>
</dbReference>
<evidence type="ECO:0000256" key="1">
    <source>
        <dbReference type="SAM" id="MobiDB-lite"/>
    </source>
</evidence>
<dbReference type="PANTHER" id="PTHR23131">
    <property type="entry name" value="ENDORIBONUCLEASE LACTB2"/>
    <property type="match status" value="1"/>
</dbReference>
<sequence length="350" mass="37285">MRPLPRELPPVEDLGGGVWSIPVPIPGNPLGYTLVYALETPRGPVLVDAGWEHEDSWAALADGLRAAGSDPADVHGVVVTHFHPDHAGLAGRVRAASGCWIAMHHADAEMLRFVAEAGVGDGSGLETAQLRLAGAPEDQVAAYARTDPRLDPPAAPDTELAHGELVDVPGRKLRTVWTPGHSPGHICLHLEDADRLFTGDHVLPRITPHIGLYPFTLPGGRPDDRDPLGAFLDSLAQITDTAPADVEALPAHEARFTGLAERAAAIAAHHAERLDLLAAALQRGPATLWELCAALPWSRGWEAMGVVQRRLAASETAAHLRVLERRGLAVRTAPSTGPPPEVLTWRRAHG</sequence>
<protein>
    <submittedName>
        <fullName evidence="3">MBL fold metallo-hydrolase</fullName>
    </submittedName>
</protein>
<dbReference type="Gene3D" id="1.10.10.10">
    <property type="entry name" value="Winged helix-like DNA-binding domain superfamily/Winged helix DNA-binding domain"/>
    <property type="match status" value="1"/>
</dbReference>
<dbReference type="Pfam" id="PF00753">
    <property type="entry name" value="Lactamase_B"/>
    <property type="match status" value="1"/>
</dbReference>
<proteinExistence type="predicted"/>
<organism evidence="3 4">
    <name type="scientific">Nocardiopsis suaedae</name>
    <dbReference type="NCBI Taxonomy" id="3018444"/>
    <lineage>
        <taxon>Bacteria</taxon>
        <taxon>Bacillati</taxon>
        <taxon>Actinomycetota</taxon>
        <taxon>Actinomycetes</taxon>
        <taxon>Streptosporangiales</taxon>
        <taxon>Nocardiopsidaceae</taxon>
        <taxon>Nocardiopsis</taxon>
    </lineage>
</organism>
<dbReference type="SMART" id="SM00849">
    <property type="entry name" value="Lactamase_B"/>
    <property type="match status" value="1"/>
</dbReference>
<dbReference type="EMBL" id="JAQFWP010000010">
    <property type="protein sequence ID" value="MDA2804315.1"/>
    <property type="molecule type" value="Genomic_DNA"/>
</dbReference>
<gene>
    <name evidence="3" type="ORF">O4U47_07300</name>
</gene>
<dbReference type="InterPro" id="IPR036388">
    <property type="entry name" value="WH-like_DNA-bd_sf"/>
</dbReference>
<dbReference type="PANTHER" id="PTHR23131:SF4">
    <property type="entry name" value="METALLO-BETA-LACTAMASE SUPERFAMILY POTEIN"/>
    <property type="match status" value="1"/>
</dbReference>
<dbReference type="RefSeq" id="WP_270676851.1">
    <property type="nucleotide sequence ID" value="NZ_JAQFWP010000010.1"/>
</dbReference>
<dbReference type="InterPro" id="IPR036866">
    <property type="entry name" value="RibonucZ/Hydroxyglut_hydro"/>
</dbReference>
<keyword evidence="4" id="KW-1185">Reference proteome</keyword>
<dbReference type="InterPro" id="IPR050662">
    <property type="entry name" value="Sec-metab_biosynth-thioest"/>
</dbReference>
<evidence type="ECO:0000313" key="3">
    <source>
        <dbReference type="EMBL" id="MDA2804315.1"/>
    </source>
</evidence>
<evidence type="ECO:0000313" key="4">
    <source>
        <dbReference type="Proteomes" id="UP001165685"/>
    </source>
</evidence>
<comment type="caution">
    <text evidence="3">The sequence shown here is derived from an EMBL/GenBank/DDBJ whole genome shotgun (WGS) entry which is preliminary data.</text>
</comment>